<dbReference type="Proteomes" id="UP001234581">
    <property type="component" value="Unassembled WGS sequence"/>
</dbReference>
<evidence type="ECO:0000313" key="11">
    <source>
        <dbReference type="EMBL" id="KAJ8653012.1"/>
    </source>
</evidence>
<dbReference type="InterPro" id="IPR001356">
    <property type="entry name" value="HD"/>
</dbReference>
<evidence type="ECO:0000256" key="5">
    <source>
        <dbReference type="ARBA" id="ARBA00023163"/>
    </source>
</evidence>
<dbReference type="Pfam" id="PF05920">
    <property type="entry name" value="Homeobox_KN"/>
    <property type="match status" value="1"/>
</dbReference>
<dbReference type="RefSeq" id="XP_058337926.1">
    <property type="nucleotide sequence ID" value="XM_058491281.1"/>
</dbReference>
<evidence type="ECO:0000313" key="12">
    <source>
        <dbReference type="Proteomes" id="UP001234581"/>
    </source>
</evidence>
<feature type="compositionally biased region" description="Basic residues" evidence="9">
    <location>
        <begin position="184"/>
        <end position="197"/>
    </location>
</feature>
<feature type="DNA-binding region" description="Homeobox" evidence="8">
    <location>
        <begin position="216"/>
        <end position="278"/>
    </location>
</feature>
<dbReference type="InterPro" id="IPR008422">
    <property type="entry name" value="KN_HD"/>
</dbReference>
<dbReference type="SMART" id="SM00389">
    <property type="entry name" value="HOX"/>
    <property type="match status" value="1"/>
</dbReference>
<feature type="compositionally biased region" description="Low complexity" evidence="9">
    <location>
        <begin position="87"/>
        <end position="98"/>
    </location>
</feature>
<feature type="compositionally biased region" description="Acidic residues" evidence="9">
    <location>
        <begin position="281"/>
        <end position="290"/>
    </location>
</feature>
<keyword evidence="2" id="KW-0805">Transcription regulation</keyword>
<dbReference type="Gene3D" id="1.10.10.60">
    <property type="entry name" value="Homeodomain-like"/>
    <property type="match status" value="1"/>
</dbReference>
<keyword evidence="6 8" id="KW-0539">Nucleus</keyword>
<dbReference type="EMBL" id="JARTCD010000087">
    <property type="protein sequence ID" value="KAJ8653012.1"/>
    <property type="molecule type" value="Genomic_DNA"/>
</dbReference>
<keyword evidence="5" id="KW-0804">Transcription</keyword>
<feature type="compositionally biased region" description="Low complexity" evidence="9">
    <location>
        <begin position="123"/>
        <end position="160"/>
    </location>
</feature>
<dbReference type="PANTHER" id="PTHR11850">
    <property type="entry name" value="HOMEOBOX PROTEIN TRANSCRIPTION FACTORS"/>
    <property type="match status" value="1"/>
</dbReference>
<evidence type="ECO:0000256" key="9">
    <source>
        <dbReference type="SAM" id="MobiDB-lite"/>
    </source>
</evidence>
<dbReference type="InterPro" id="IPR050224">
    <property type="entry name" value="TALE_homeobox"/>
</dbReference>
<dbReference type="GeneID" id="83218713"/>
<comment type="subcellular location">
    <subcellularLocation>
        <location evidence="1 8">Nucleus</location>
    </subcellularLocation>
</comment>
<evidence type="ECO:0000256" key="1">
    <source>
        <dbReference type="ARBA" id="ARBA00004123"/>
    </source>
</evidence>
<dbReference type="CDD" id="cd00086">
    <property type="entry name" value="homeodomain"/>
    <property type="match status" value="1"/>
</dbReference>
<feature type="domain" description="Homeobox" evidence="10">
    <location>
        <begin position="214"/>
        <end position="277"/>
    </location>
</feature>
<organism evidence="11 12">
    <name type="scientific">Lichtheimia ornata</name>
    <dbReference type="NCBI Taxonomy" id="688661"/>
    <lineage>
        <taxon>Eukaryota</taxon>
        <taxon>Fungi</taxon>
        <taxon>Fungi incertae sedis</taxon>
        <taxon>Mucoromycota</taxon>
        <taxon>Mucoromycotina</taxon>
        <taxon>Mucoromycetes</taxon>
        <taxon>Mucorales</taxon>
        <taxon>Lichtheimiaceae</taxon>
        <taxon>Lichtheimia</taxon>
    </lineage>
</organism>
<evidence type="ECO:0000256" key="8">
    <source>
        <dbReference type="PROSITE-ProRule" id="PRU00108"/>
    </source>
</evidence>
<keyword evidence="4 8" id="KW-0371">Homeobox</keyword>
<dbReference type="InterPro" id="IPR009057">
    <property type="entry name" value="Homeodomain-like_sf"/>
</dbReference>
<keyword evidence="12" id="KW-1185">Reference proteome</keyword>
<evidence type="ECO:0000256" key="2">
    <source>
        <dbReference type="ARBA" id="ARBA00023015"/>
    </source>
</evidence>
<evidence type="ECO:0000256" key="3">
    <source>
        <dbReference type="ARBA" id="ARBA00023125"/>
    </source>
</evidence>
<dbReference type="GO" id="GO:0006355">
    <property type="term" value="P:regulation of DNA-templated transcription"/>
    <property type="evidence" value="ECO:0007669"/>
    <property type="project" value="InterPro"/>
</dbReference>
<accession>A0AAD7UUR7</accession>
<feature type="region of interest" description="Disordered" evidence="9">
    <location>
        <begin position="87"/>
        <end position="225"/>
    </location>
</feature>
<keyword evidence="3 8" id="KW-0238">DNA-binding</keyword>
<proteinExistence type="inferred from homology"/>
<comment type="caution">
    <text evidence="11">The sequence shown here is derived from an EMBL/GenBank/DDBJ whole genome shotgun (WGS) entry which is preliminary data.</text>
</comment>
<evidence type="ECO:0000256" key="6">
    <source>
        <dbReference type="ARBA" id="ARBA00023242"/>
    </source>
</evidence>
<evidence type="ECO:0000256" key="7">
    <source>
        <dbReference type="ARBA" id="ARBA00038021"/>
    </source>
</evidence>
<dbReference type="PROSITE" id="PS50071">
    <property type="entry name" value="HOMEOBOX_2"/>
    <property type="match status" value="1"/>
</dbReference>
<name>A0AAD7UUR7_9FUNG</name>
<evidence type="ECO:0000256" key="4">
    <source>
        <dbReference type="ARBA" id="ARBA00023155"/>
    </source>
</evidence>
<dbReference type="GO" id="GO:0003677">
    <property type="term" value="F:DNA binding"/>
    <property type="evidence" value="ECO:0007669"/>
    <property type="project" value="UniProtKB-UniRule"/>
</dbReference>
<sequence length="308" mass="34796">MSNCIVPSPDNKHCRRFSPVILFHDHRFIRDSGDLEHIHIPYRDPHYVTLIESHKKRINQMLQDNGRFWADVMMSSSKATINSYDKPLSPVPSLVSSPPQHPPSPPLWNTSSSSSSPPPPPLQQQQQPLHPSSAIPTSSSPPSSSSPSSATFSFSSSSTTRYPHRPRRSSMNGMDAPPPPPAIHSHHHHHHHHRRITKATSSSSSTNGGGTGGNIKKRQRSNLPKPVTAILKNWLAEHKKHPYPNEDEKCQLVRQTGLARNQISNWFINARRRILRPMLEEGEEDEDEDDHLSYDDKWRSSRRGVNLT</sequence>
<protein>
    <recommendedName>
        <fullName evidence="10">Homeobox domain-containing protein</fullName>
    </recommendedName>
</protein>
<dbReference type="SUPFAM" id="SSF46689">
    <property type="entry name" value="Homeodomain-like"/>
    <property type="match status" value="1"/>
</dbReference>
<dbReference type="GO" id="GO:0005634">
    <property type="term" value="C:nucleus"/>
    <property type="evidence" value="ECO:0007669"/>
    <property type="project" value="UniProtKB-SubCell"/>
</dbReference>
<dbReference type="FunFam" id="1.10.10.60:FF:000059">
    <property type="entry name" value="TGFB-induced factor homeobox 1"/>
    <property type="match status" value="1"/>
</dbReference>
<evidence type="ECO:0000259" key="10">
    <source>
        <dbReference type="PROSITE" id="PS50071"/>
    </source>
</evidence>
<dbReference type="AlphaFoldDB" id="A0AAD7UUR7"/>
<comment type="similarity">
    <text evidence="7">Belongs to the TALE/TGIF homeobox family.</text>
</comment>
<gene>
    <name evidence="11" type="ORF">O0I10_011312</name>
</gene>
<reference evidence="11 12" key="1">
    <citation type="submission" date="2023-03" db="EMBL/GenBank/DDBJ databases">
        <title>Genome sequence of Lichtheimia ornata CBS 291.66.</title>
        <authorList>
            <person name="Mohabir J.T."/>
            <person name="Shea T.P."/>
            <person name="Kurbessoian T."/>
            <person name="Berby B."/>
            <person name="Fontaine J."/>
            <person name="Livny J."/>
            <person name="Gnirke A."/>
            <person name="Stajich J.E."/>
            <person name="Cuomo C.A."/>
        </authorList>
    </citation>
    <scope>NUCLEOTIDE SEQUENCE [LARGE SCALE GENOMIC DNA]</scope>
    <source>
        <strain evidence="11">CBS 291.66</strain>
    </source>
</reference>
<feature type="region of interest" description="Disordered" evidence="9">
    <location>
        <begin position="281"/>
        <end position="308"/>
    </location>
</feature>